<keyword evidence="4" id="KW-0408">Iron</keyword>
<feature type="transmembrane region" description="Helical" evidence="7">
    <location>
        <begin position="161"/>
        <end position="179"/>
    </location>
</feature>
<dbReference type="Proteomes" id="UP000034137">
    <property type="component" value="Unassembled WGS sequence"/>
</dbReference>
<dbReference type="Gene3D" id="3.30.70.20">
    <property type="match status" value="1"/>
</dbReference>
<proteinExistence type="predicted"/>
<feature type="transmembrane region" description="Helical" evidence="7">
    <location>
        <begin position="45"/>
        <end position="62"/>
    </location>
</feature>
<keyword evidence="2" id="KW-1003">Cell membrane</keyword>
<dbReference type="Pfam" id="PF12801">
    <property type="entry name" value="Fer4_5"/>
    <property type="match status" value="2"/>
</dbReference>
<feature type="transmembrane region" description="Helical" evidence="7">
    <location>
        <begin position="303"/>
        <end position="325"/>
    </location>
</feature>
<name>A0A0G0Q706_9BACT</name>
<keyword evidence="5" id="KW-0411">Iron-sulfur</keyword>
<dbReference type="GO" id="GO:0005886">
    <property type="term" value="C:plasma membrane"/>
    <property type="evidence" value="ECO:0007669"/>
    <property type="project" value="UniProtKB-SubCell"/>
</dbReference>
<keyword evidence="7" id="KW-1133">Transmembrane helix</keyword>
<evidence type="ECO:0000256" key="6">
    <source>
        <dbReference type="ARBA" id="ARBA00023136"/>
    </source>
</evidence>
<dbReference type="PANTHER" id="PTHR30224">
    <property type="entry name" value="ELECTRON TRANSPORT PROTEIN"/>
    <property type="match status" value="1"/>
</dbReference>
<evidence type="ECO:0000256" key="1">
    <source>
        <dbReference type="ARBA" id="ARBA00004236"/>
    </source>
</evidence>
<evidence type="ECO:0000256" key="5">
    <source>
        <dbReference type="ARBA" id="ARBA00023014"/>
    </source>
</evidence>
<feature type="transmembrane region" description="Helical" evidence="7">
    <location>
        <begin position="199"/>
        <end position="219"/>
    </location>
</feature>
<keyword evidence="3" id="KW-0479">Metal-binding</keyword>
<feature type="domain" description="4Fe-4S ferredoxin-type" evidence="8">
    <location>
        <begin position="269"/>
        <end position="295"/>
    </location>
</feature>
<evidence type="ECO:0000256" key="3">
    <source>
        <dbReference type="ARBA" id="ARBA00022723"/>
    </source>
</evidence>
<evidence type="ECO:0000313" key="9">
    <source>
        <dbReference type="EMBL" id="KKR33096.1"/>
    </source>
</evidence>
<dbReference type="SUPFAM" id="SSF54862">
    <property type="entry name" value="4Fe-4S ferredoxins"/>
    <property type="match status" value="1"/>
</dbReference>
<keyword evidence="7" id="KW-0812">Transmembrane</keyword>
<dbReference type="InterPro" id="IPR017900">
    <property type="entry name" value="4Fe4S_Fe_S_CS"/>
</dbReference>
<evidence type="ECO:0000256" key="4">
    <source>
        <dbReference type="ARBA" id="ARBA00023004"/>
    </source>
</evidence>
<dbReference type="Pfam" id="PF13237">
    <property type="entry name" value="Fer4_10"/>
    <property type="match status" value="1"/>
</dbReference>
<gene>
    <name evidence="9" type="ORF">UT64_C0015G0008</name>
</gene>
<sequence length="412" mass="46196">MKVIIRSYFIKIITGATLKNKIHRQPLARETVAISMKQIFTTRRIVQISVFAVLAFLSLSHLKYGIEKAASIDAYCPFGAVESFLTKVVSGNYLNRIWTSSFILMVITIITTVLFGRVFCSYLCPLGALQEWIRGLGRKIGLKKDIELPVVVDKYARYLKYFVLVFIIYYSYKTGELFFRDYDPYNALMHFGNEYEEKVIAYVILAIVLLSALFSKNWWCRYLCPLGATMAIIKKISPFRIVRDGSTCVSCGLCDKTCPANLNIKDAQTIDSADCISCLNCVSDCPKSSLKAKVFGKVISKKAFGLIAALTFFIPLLIIIATPLWQTKAPSNIIDSAGKVDVENIRGSNSLKKVIEDSGVPLEVFVKELNLPQDIELTSLLKDIGVKYNVKNAEGANLETEDFREVIKRTGK</sequence>
<evidence type="ECO:0000256" key="7">
    <source>
        <dbReference type="SAM" id="Phobius"/>
    </source>
</evidence>
<dbReference type="PROSITE" id="PS00198">
    <property type="entry name" value="4FE4S_FER_1"/>
    <property type="match status" value="1"/>
</dbReference>
<organism evidence="9 10">
    <name type="scientific">Candidatus Falkowbacteria bacterium GW2011_GWF2_39_8</name>
    <dbReference type="NCBI Taxonomy" id="1618642"/>
    <lineage>
        <taxon>Bacteria</taxon>
        <taxon>Candidatus Falkowiibacteriota</taxon>
    </lineage>
</organism>
<dbReference type="GO" id="GO:0046872">
    <property type="term" value="F:metal ion binding"/>
    <property type="evidence" value="ECO:0007669"/>
    <property type="project" value="UniProtKB-KW"/>
</dbReference>
<dbReference type="EMBL" id="LBXO01000015">
    <property type="protein sequence ID" value="KKR33096.1"/>
    <property type="molecule type" value="Genomic_DNA"/>
</dbReference>
<keyword evidence="6 7" id="KW-0472">Membrane</keyword>
<evidence type="ECO:0000313" key="10">
    <source>
        <dbReference type="Proteomes" id="UP000034137"/>
    </source>
</evidence>
<reference evidence="9 10" key="1">
    <citation type="journal article" date="2015" name="Nature">
        <title>rRNA introns, odd ribosomes, and small enigmatic genomes across a large radiation of phyla.</title>
        <authorList>
            <person name="Brown C.T."/>
            <person name="Hug L.A."/>
            <person name="Thomas B.C."/>
            <person name="Sharon I."/>
            <person name="Castelle C.J."/>
            <person name="Singh A."/>
            <person name="Wilkins M.J."/>
            <person name="Williams K.H."/>
            <person name="Banfield J.F."/>
        </authorList>
    </citation>
    <scope>NUCLEOTIDE SEQUENCE [LARGE SCALE GENOMIC DNA]</scope>
</reference>
<protein>
    <submittedName>
        <fullName evidence="9">4Fe-4S binding domain protein</fullName>
    </submittedName>
</protein>
<dbReference type="InterPro" id="IPR052378">
    <property type="entry name" value="NosR_regulator"/>
</dbReference>
<dbReference type="PROSITE" id="PS51379">
    <property type="entry name" value="4FE4S_FER_2"/>
    <property type="match status" value="2"/>
</dbReference>
<evidence type="ECO:0000256" key="2">
    <source>
        <dbReference type="ARBA" id="ARBA00022475"/>
    </source>
</evidence>
<feature type="transmembrane region" description="Helical" evidence="7">
    <location>
        <begin position="102"/>
        <end position="129"/>
    </location>
</feature>
<dbReference type="PANTHER" id="PTHR30224:SF4">
    <property type="entry name" value="ELECTRON TRANSPORT PROTEIN YCCM-RELATED"/>
    <property type="match status" value="1"/>
</dbReference>
<feature type="domain" description="4Fe-4S ferredoxin-type" evidence="8">
    <location>
        <begin position="239"/>
        <end position="268"/>
    </location>
</feature>
<dbReference type="InterPro" id="IPR017896">
    <property type="entry name" value="4Fe4S_Fe-S-bd"/>
</dbReference>
<dbReference type="GO" id="GO:0051536">
    <property type="term" value="F:iron-sulfur cluster binding"/>
    <property type="evidence" value="ECO:0007669"/>
    <property type="project" value="UniProtKB-KW"/>
</dbReference>
<comment type="caution">
    <text evidence="9">The sequence shown here is derived from an EMBL/GenBank/DDBJ whole genome shotgun (WGS) entry which is preliminary data.</text>
</comment>
<dbReference type="AlphaFoldDB" id="A0A0G0Q706"/>
<comment type="subcellular location">
    <subcellularLocation>
        <location evidence="1">Cell membrane</location>
    </subcellularLocation>
</comment>
<evidence type="ECO:0000259" key="8">
    <source>
        <dbReference type="PROSITE" id="PS51379"/>
    </source>
</evidence>
<accession>A0A0G0Q706</accession>